<dbReference type="InterPro" id="IPR050090">
    <property type="entry name" value="Tyrosine_recombinase_XerCD"/>
</dbReference>
<dbReference type="GO" id="GO:0007059">
    <property type="term" value="P:chromosome segregation"/>
    <property type="evidence" value="ECO:0007669"/>
    <property type="project" value="UniProtKB-KW"/>
</dbReference>
<sequence>MPIFIGHSDAAAPAAPTHHDIRRIWRVEGRLSAGTMTVYLNRIQQFRTFCALHGLVEREELTLEQVGRFIDWYAKRRGLDPRSLHLSRSALQALNRVYHLMRLSPPDWRPPRSMKVKSPSTPLLAQYAAYLAQHRGNPQATVHRKLDHLGKLSDHLVLANRDWHSMQLVDIDAFLVDCAARYSQSHVGDIACTVRCFCRFLHWSGRSPVDISEAVIAPVQRRYERPRRALSWEDVQRLLRAVDRSSPRGLRDYAILLMMSVYGFGAGEIIRLQFQDIDWDAGTLSVCRPKTGVAFTLPLLPPVAEALAHYLRHGRPADTPTRHLFVPLKMPLEAFVGSSAIRHIVVKHAKFAGIDAPFLGSHVLRHSHAARQIDLGARPQVVSELLGHRDPESVSAYVRIATETLREIALPVPT</sequence>
<comment type="caution">
    <text evidence="8">The sequence shown here is derived from an EMBL/GenBank/DDBJ whole genome shotgun (WGS) entry which is preliminary data.</text>
</comment>
<keyword evidence="1" id="KW-0159">Chromosome partition</keyword>
<dbReference type="InterPro" id="IPR002104">
    <property type="entry name" value="Integrase_catalytic"/>
</dbReference>
<keyword evidence="2" id="KW-0229">DNA integration</keyword>
<dbReference type="Gene3D" id="1.10.443.10">
    <property type="entry name" value="Intergrase catalytic core"/>
    <property type="match status" value="1"/>
</dbReference>
<proteinExistence type="predicted"/>
<feature type="domain" description="Tyr recombinase" evidence="6">
    <location>
        <begin position="225"/>
        <end position="410"/>
    </location>
</feature>
<dbReference type="GO" id="GO:0003677">
    <property type="term" value="F:DNA binding"/>
    <property type="evidence" value="ECO:0007669"/>
    <property type="project" value="UniProtKB-UniRule"/>
</dbReference>
<protein>
    <submittedName>
        <fullName evidence="8">Integrase</fullName>
    </submittedName>
</protein>
<dbReference type="PROSITE" id="PS51898">
    <property type="entry name" value="TYR_RECOMBINASE"/>
    <property type="match status" value="1"/>
</dbReference>
<gene>
    <name evidence="8" type="ORF">A4U53_37385</name>
</gene>
<dbReference type="EMBL" id="LWBS01000021">
    <property type="protein sequence ID" value="OAP97027.1"/>
    <property type="molecule type" value="Genomic_DNA"/>
</dbReference>
<dbReference type="InterPro" id="IPR010998">
    <property type="entry name" value="Integrase_recombinase_N"/>
</dbReference>
<dbReference type="SUPFAM" id="SSF47823">
    <property type="entry name" value="lambda integrase-like, N-terminal domain"/>
    <property type="match status" value="1"/>
</dbReference>
<dbReference type="Pfam" id="PF00589">
    <property type="entry name" value="Phage_integrase"/>
    <property type="match status" value="1"/>
</dbReference>
<evidence type="ECO:0000256" key="5">
    <source>
        <dbReference type="PROSITE-ProRule" id="PRU01248"/>
    </source>
</evidence>
<evidence type="ECO:0000256" key="1">
    <source>
        <dbReference type="ARBA" id="ARBA00022829"/>
    </source>
</evidence>
<evidence type="ECO:0000256" key="3">
    <source>
        <dbReference type="ARBA" id="ARBA00023125"/>
    </source>
</evidence>
<dbReference type="CDD" id="cd01188">
    <property type="entry name" value="INT_RitA_C_like"/>
    <property type="match status" value="1"/>
</dbReference>
<evidence type="ECO:0000259" key="6">
    <source>
        <dbReference type="PROSITE" id="PS51898"/>
    </source>
</evidence>
<dbReference type="PROSITE" id="PS51900">
    <property type="entry name" value="CB"/>
    <property type="match status" value="1"/>
</dbReference>
<name>A0A179BZ83_RHILE</name>
<dbReference type="InterPro" id="IPR011010">
    <property type="entry name" value="DNA_brk_join_enz"/>
</dbReference>
<evidence type="ECO:0000259" key="7">
    <source>
        <dbReference type="PROSITE" id="PS51900"/>
    </source>
</evidence>
<dbReference type="SUPFAM" id="SSF56349">
    <property type="entry name" value="DNA breaking-rejoining enzymes"/>
    <property type="match status" value="1"/>
</dbReference>
<evidence type="ECO:0000313" key="8">
    <source>
        <dbReference type="EMBL" id="OAP97027.1"/>
    </source>
</evidence>
<dbReference type="InterPro" id="IPR013762">
    <property type="entry name" value="Integrase-like_cat_sf"/>
</dbReference>
<accession>A0A179BZ83</accession>
<evidence type="ECO:0000256" key="4">
    <source>
        <dbReference type="ARBA" id="ARBA00023172"/>
    </source>
</evidence>
<dbReference type="GO" id="GO:0006310">
    <property type="term" value="P:DNA recombination"/>
    <property type="evidence" value="ECO:0007669"/>
    <property type="project" value="UniProtKB-KW"/>
</dbReference>
<dbReference type="GO" id="GO:0015074">
    <property type="term" value="P:DNA integration"/>
    <property type="evidence" value="ECO:0007669"/>
    <property type="project" value="UniProtKB-KW"/>
</dbReference>
<feature type="domain" description="Core-binding (CB)" evidence="7">
    <location>
        <begin position="16"/>
        <end position="99"/>
    </location>
</feature>
<dbReference type="AlphaFoldDB" id="A0A179BZ83"/>
<keyword evidence="3 5" id="KW-0238">DNA-binding</keyword>
<reference evidence="8" key="1">
    <citation type="submission" date="2016-04" db="EMBL/GenBank/DDBJ databases">
        <title>Fast-growing isolate from the root nodules of Vavilovia formosa.</title>
        <authorList>
            <person name="Kimeklis A."/>
            <person name="Safronova V."/>
            <person name="Belimov A."/>
            <person name="Andronov E."/>
        </authorList>
    </citation>
    <scope>NUCLEOTIDE SEQUENCE [LARGE SCALE GENOMIC DNA]</scope>
    <source>
        <strain evidence="8">Vaf-46</strain>
    </source>
</reference>
<dbReference type="PANTHER" id="PTHR30349:SF81">
    <property type="entry name" value="TYROSINE RECOMBINASE XERC"/>
    <property type="match status" value="1"/>
</dbReference>
<evidence type="ECO:0000256" key="2">
    <source>
        <dbReference type="ARBA" id="ARBA00022908"/>
    </source>
</evidence>
<dbReference type="InterPro" id="IPR044068">
    <property type="entry name" value="CB"/>
</dbReference>
<organism evidence="8">
    <name type="scientific">Rhizobium leguminosarum</name>
    <dbReference type="NCBI Taxonomy" id="384"/>
    <lineage>
        <taxon>Bacteria</taxon>
        <taxon>Pseudomonadati</taxon>
        <taxon>Pseudomonadota</taxon>
        <taxon>Alphaproteobacteria</taxon>
        <taxon>Hyphomicrobiales</taxon>
        <taxon>Rhizobiaceae</taxon>
        <taxon>Rhizobium/Agrobacterium group</taxon>
        <taxon>Rhizobium</taxon>
    </lineage>
</organism>
<keyword evidence="4" id="KW-0233">DNA recombination</keyword>
<dbReference type="Gene3D" id="1.10.150.130">
    <property type="match status" value="1"/>
</dbReference>
<dbReference type="PANTHER" id="PTHR30349">
    <property type="entry name" value="PHAGE INTEGRASE-RELATED"/>
    <property type="match status" value="1"/>
</dbReference>